<keyword evidence="1" id="KW-1185">Reference proteome</keyword>
<proteinExistence type="predicted"/>
<protein>
    <submittedName>
        <fullName evidence="2">Uncharacterized protein</fullName>
    </submittedName>
</protein>
<sequence length="339" mass="36298">MAKDAGGAEAQLAQGDICLPELWGVPAPRWLPREENQADLGLLCACDVAEAVLRGQGHRPPCVWNLLSLGGLAPLETTGLLSLSLQGSCQEAPDSLLVTCLWSRLSGEERRKSAEARKRGPCFWSAQQDGPVWGPRVEGTRCRAWLWCTGGVARCSALGTAWSSLWSPDDWILDTGTAPGEAFGGQSPEDVVSSPLLRMEPSVEKKRPHPGWPDSLGKEAARASGGGWPPLGLPSPRRGPGGAEKRGLLRAERNRQTDSLGLLLASPNPEFPLLRGRTTGPSAEAAVSQRTGPGKPAQVRRPLCWTASGKSKSGHLQLPRLPLRHGSHQLSRPCRDDTK</sequence>
<accession>A0AC58LJS7</accession>
<dbReference type="Proteomes" id="UP001732720">
    <property type="component" value="Chromosome 18"/>
</dbReference>
<gene>
    <name evidence="2" type="primary">LOC141418906</name>
</gene>
<evidence type="ECO:0000313" key="2">
    <source>
        <dbReference type="RefSeq" id="XP_073917416.1"/>
    </source>
</evidence>
<organism evidence="1 2">
    <name type="scientific">Castor canadensis</name>
    <name type="common">American beaver</name>
    <dbReference type="NCBI Taxonomy" id="51338"/>
    <lineage>
        <taxon>Eukaryota</taxon>
        <taxon>Metazoa</taxon>
        <taxon>Chordata</taxon>
        <taxon>Craniata</taxon>
        <taxon>Vertebrata</taxon>
        <taxon>Euteleostomi</taxon>
        <taxon>Mammalia</taxon>
        <taxon>Eutheria</taxon>
        <taxon>Euarchontoglires</taxon>
        <taxon>Glires</taxon>
        <taxon>Rodentia</taxon>
        <taxon>Castorimorpha</taxon>
        <taxon>Castoridae</taxon>
        <taxon>Castor</taxon>
    </lineage>
</organism>
<name>A0AC58LJS7_CASCN</name>
<dbReference type="RefSeq" id="XP_073917416.1">
    <property type="nucleotide sequence ID" value="XM_074061315.1"/>
</dbReference>
<reference evidence="2" key="1">
    <citation type="submission" date="2025-08" db="UniProtKB">
        <authorList>
            <consortium name="RefSeq"/>
        </authorList>
    </citation>
    <scope>IDENTIFICATION</scope>
</reference>
<evidence type="ECO:0000313" key="1">
    <source>
        <dbReference type="Proteomes" id="UP001732720"/>
    </source>
</evidence>